<name>A0A8H4QUT0_9AGAR</name>
<proteinExistence type="inferred from homology"/>
<dbReference type="InterPro" id="IPR044861">
    <property type="entry name" value="IPNS-like_FE2OG_OXY"/>
</dbReference>
<dbReference type="InterPro" id="IPR027443">
    <property type="entry name" value="IPNS-like_sf"/>
</dbReference>
<organism evidence="8 9">
    <name type="scientific">Agrocybe pediades</name>
    <dbReference type="NCBI Taxonomy" id="84607"/>
    <lineage>
        <taxon>Eukaryota</taxon>
        <taxon>Fungi</taxon>
        <taxon>Dikarya</taxon>
        <taxon>Basidiomycota</taxon>
        <taxon>Agaricomycotina</taxon>
        <taxon>Agaricomycetes</taxon>
        <taxon>Agaricomycetidae</taxon>
        <taxon>Agaricales</taxon>
        <taxon>Agaricineae</taxon>
        <taxon>Strophariaceae</taxon>
        <taxon>Agrocybe</taxon>
    </lineage>
</organism>
<dbReference type="Gene3D" id="2.60.120.330">
    <property type="entry name" value="B-lactam Antibiotic, Isopenicillin N Synthase, Chain"/>
    <property type="match status" value="1"/>
</dbReference>
<dbReference type="SUPFAM" id="SSF51197">
    <property type="entry name" value="Clavaminate synthase-like"/>
    <property type="match status" value="1"/>
</dbReference>
<dbReference type="PANTHER" id="PTHR10209:SF881">
    <property type="entry name" value="FI07970P-RELATED"/>
    <property type="match status" value="1"/>
</dbReference>
<reference evidence="8 9" key="1">
    <citation type="submission" date="2019-12" db="EMBL/GenBank/DDBJ databases">
        <authorList>
            <person name="Floudas D."/>
            <person name="Bentzer J."/>
            <person name="Ahren D."/>
            <person name="Johansson T."/>
            <person name="Persson P."/>
            <person name="Tunlid A."/>
        </authorList>
    </citation>
    <scope>NUCLEOTIDE SEQUENCE [LARGE SCALE GENOMIC DNA]</scope>
    <source>
        <strain evidence="8 9">CBS 102.39</strain>
    </source>
</reference>
<keyword evidence="3 5" id="KW-0560">Oxidoreductase</keyword>
<dbReference type="PANTHER" id="PTHR10209">
    <property type="entry name" value="OXIDOREDUCTASE, 2OG-FE II OXYGENASE FAMILY PROTEIN"/>
    <property type="match status" value="1"/>
</dbReference>
<evidence type="ECO:0000256" key="5">
    <source>
        <dbReference type="RuleBase" id="RU003682"/>
    </source>
</evidence>
<dbReference type="InterPro" id="IPR026992">
    <property type="entry name" value="DIOX_N"/>
</dbReference>
<evidence type="ECO:0000256" key="3">
    <source>
        <dbReference type="ARBA" id="ARBA00023002"/>
    </source>
</evidence>
<dbReference type="EMBL" id="JAACJL010000030">
    <property type="protein sequence ID" value="KAF4617885.1"/>
    <property type="molecule type" value="Genomic_DNA"/>
</dbReference>
<accession>A0A8H4QUT0</accession>
<feature type="region of interest" description="Disordered" evidence="6">
    <location>
        <begin position="150"/>
        <end position="170"/>
    </location>
</feature>
<dbReference type="Proteomes" id="UP000521872">
    <property type="component" value="Unassembled WGS sequence"/>
</dbReference>
<dbReference type="InterPro" id="IPR005123">
    <property type="entry name" value="Oxoglu/Fe-dep_dioxygenase_dom"/>
</dbReference>
<evidence type="ECO:0000256" key="2">
    <source>
        <dbReference type="ARBA" id="ARBA00022723"/>
    </source>
</evidence>
<dbReference type="PROSITE" id="PS51471">
    <property type="entry name" value="FE2OG_OXY"/>
    <property type="match status" value="1"/>
</dbReference>
<comment type="similarity">
    <text evidence="1 5">Belongs to the iron/ascorbate-dependent oxidoreductase family.</text>
</comment>
<evidence type="ECO:0000256" key="1">
    <source>
        <dbReference type="ARBA" id="ARBA00008056"/>
    </source>
</evidence>
<gene>
    <name evidence="8" type="ORF">D9613_005740</name>
</gene>
<dbReference type="GO" id="GO:0016491">
    <property type="term" value="F:oxidoreductase activity"/>
    <property type="evidence" value="ECO:0007669"/>
    <property type="project" value="UniProtKB-KW"/>
</dbReference>
<keyword evidence="2 5" id="KW-0479">Metal-binding</keyword>
<dbReference type="GO" id="GO:0046872">
    <property type="term" value="F:metal ion binding"/>
    <property type="evidence" value="ECO:0007669"/>
    <property type="project" value="UniProtKB-KW"/>
</dbReference>
<keyword evidence="4 5" id="KW-0408">Iron</keyword>
<evidence type="ECO:0000256" key="4">
    <source>
        <dbReference type="ARBA" id="ARBA00023004"/>
    </source>
</evidence>
<evidence type="ECO:0000259" key="7">
    <source>
        <dbReference type="PROSITE" id="PS51471"/>
    </source>
</evidence>
<evidence type="ECO:0000313" key="8">
    <source>
        <dbReference type="EMBL" id="KAF4617885.1"/>
    </source>
</evidence>
<dbReference type="AlphaFoldDB" id="A0A8H4QUT0"/>
<evidence type="ECO:0000313" key="9">
    <source>
        <dbReference type="Proteomes" id="UP000521872"/>
    </source>
</evidence>
<comment type="caution">
    <text evidence="8">The sequence shown here is derived from an EMBL/GenBank/DDBJ whole genome shotgun (WGS) entry which is preliminary data.</text>
</comment>
<evidence type="ECO:0000256" key="6">
    <source>
        <dbReference type="SAM" id="MobiDB-lite"/>
    </source>
</evidence>
<dbReference type="Pfam" id="PF03171">
    <property type="entry name" value="2OG-FeII_Oxy"/>
    <property type="match status" value="1"/>
</dbReference>
<protein>
    <recommendedName>
        <fullName evidence="7">Fe2OG dioxygenase domain-containing protein</fullName>
    </recommendedName>
</protein>
<sequence>MHMSAEPPSASSAPRPELFLALKRTESTFEEIPVIDIRDARSEDPVKRRKLADLIRDACINVNIVGFFYIQSHGIPDKVIENTVNAGKRFFALPEETKMQRKCLRSECTVYEQLDIHKTTNFKGYTALLGENTDAKGLGDLHEGFDIGWEPSTKEEGDKNGVASPSSSLAREDGVMTGENVWPEGLPGFKEPVLEYYHRALEVGKLLFPLFALALDFPENFFDDKTTKPAAIMRLLHYPPQSPTSFEADPDGRQIGIGAHTDYECFTILWQDRAGGLQVQNTAGKWVDAVPIPGTLVVNLGDQFARWTNDIFKSTLHRVINRSGEERYSIPLFFGTNYDVLLEPISTCVTPGAPYKYEVMTAGEYVKSRLEATYSHSVAV</sequence>
<dbReference type="Pfam" id="PF14226">
    <property type="entry name" value="DIOX_N"/>
    <property type="match status" value="1"/>
</dbReference>
<feature type="domain" description="Fe2OG dioxygenase" evidence="7">
    <location>
        <begin position="229"/>
        <end position="336"/>
    </location>
</feature>
<keyword evidence="9" id="KW-1185">Reference proteome</keyword>